<dbReference type="EMBL" id="HBNS01023849">
    <property type="protein sequence ID" value="CAE4614681.1"/>
    <property type="molecule type" value="Transcribed_RNA"/>
</dbReference>
<feature type="active site" description="For sulfotransferase activity" evidence="3">
    <location>
        <position position="83"/>
    </location>
</feature>
<dbReference type="SUPFAM" id="SSF52540">
    <property type="entry name" value="P-loop containing nucleoside triphosphate hydrolases"/>
    <property type="match status" value="1"/>
</dbReference>
<feature type="chain" id="PRO_5031510125" description="Sulfotransferase domain-containing protein" evidence="5">
    <location>
        <begin position="33"/>
        <end position="429"/>
    </location>
</feature>
<keyword evidence="2" id="KW-0325">Glycoprotein</keyword>
<evidence type="ECO:0000256" key="4">
    <source>
        <dbReference type="PIRSR" id="PIRSR637359-2"/>
    </source>
</evidence>
<keyword evidence="5" id="KW-0732">Signal</keyword>
<gene>
    <name evidence="7" type="ORF">DBRI00130_LOCUS18825</name>
</gene>
<dbReference type="Pfam" id="PF00685">
    <property type="entry name" value="Sulfotransfer_1"/>
    <property type="match status" value="1"/>
</dbReference>
<keyword evidence="1" id="KW-0808">Transferase</keyword>
<dbReference type="GO" id="GO:0008146">
    <property type="term" value="F:sulfotransferase activity"/>
    <property type="evidence" value="ECO:0007669"/>
    <property type="project" value="InterPro"/>
</dbReference>
<feature type="domain" description="Sulfotransferase" evidence="6">
    <location>
        <begin position="74"/>
        <end position="321"/>
    </location>
</feature>
<evidence type="ECO:0000256" key="3">
    <source>
        <dbReference type="PIRSR" id="PIRSR637359-1"/>
    </source>
</evidence>
<dbReference type="InterPro" id="IPR027417">
    <property type="entry name" value="P-loop_NTPase"/>
</dbReference>
<sequence>MMTKTFSEIAGPFVLLLIFLFLSNHNLSPSFAWELSKHDSPDSSSYSSTQYSNQLSSPGGCLNQHLAKDNATLPNVLLIGVQKAGTSALSNWLKEVGGVCMSKVQPGEPSYYEKEAHYFDALPGEGHEYDFDHAKIYARRFAHCCADKIQLDEVSIMSNVLAMDATPETMLFPKRVRSTFDSVDPTGELAKRAKFIIILREPVSRELSWYNHCAHECRNQLQTKPICLSYPSQAWNSEMNRIRTFSEYMESVTLTNVHFVAEPDPTEQLCYREMNRGLYADILREWINLFDRQQILVLSQEELVSDEGSFLNHVNSFLGLNKYISDFHLKQVNIKDDGHKVKAILCSDQEKLNQIFDPLNEDLYRLLEEYPGPPMEQRPFQRFKKRNCTEVDVSRRAETKSELRLWFCFIILVILDPIRVSKTRTKLKI</sequence>
<evidence type="ECO:0000259" key="6">
    <source>
        <dbReference type="Pfam" id="PF00685"/>
    </source>
</evidence>
<evidence type="ECO:0000256" key="2">
    <source>
        <dbReference type="ARBA" id="ARBA00023180"/>
    </source>
</evidence>
<dbReference type="PANTHER" id="PTHR10605:SF56">
    <property type="entry name" value="BIFUNCTIONAL HEPARAN SULFATE N-DEACETYLASE_N-SULFOTRANSFERASE"/>
    <property type="match status" value="1"/>
</dbReference>
<proteinExistence type="predicted"/>
<evidence type="ECO:0000256" key="5">
    <source>
        <dbReference type="SAM" id="SignalP"/>
    </source>
</evidence>
<accession>A0A7S4RHH4</accession>
<dbReference type="InterPro" id="IPR037359">
    <property type="entry name" value="NST/OST"/>
</dbReference>
<protein>
    <recommendedName>
        <fullName evidence="6">Sulfotransferase domain-containing protein</fullName>
    </recommendedName>
</protein>
<evidence type="ECO:0000313" key="7">
    <source>
        <dbReference type="EMBL" id="CAE4614681.1"/>
    </source>
</evidence>
<feature type="signal peptide" evidence="5">
    <location>
        <begin position="1"/>
        <end position="32"/>
    </location>
</feature>
<reference evidence="7" key="1">
    <citation type="submission" date="2021-01" db="EMBL/GenBank/DDBJ databases">
        <authorList>
            <person name="Corre E."/>
            <person name="Pelletier E."/>
            <person name="Niang G."/>
            <person name="Scheremetjew M."/>
            <person name="Finn R."/>
            <person name="Kale V."/>
            <person name="Holt S."/>
            <person name="Cochrane G."/>
            <person name="Meng A."/>
            <person name="Brown T."/>
            <person name="Cohen L."/>
        </authorList>
    </citation>
    <scope>NUCLEOTIDE SEQUENCE</scope>
    <source>
        <strain evidence="7">GSO104</strain>
    </source>
</reference>
<feature type="binding site" evidence="4">
    <location>
        <position position="208"/>
    </location>
    <ligand>
        <name>3'-phosphoadenylyl sulfate</name>
        <dbReference type="ChEBI" id="CHEBI:58339"/>
    </ligand>
</feature>
<feature type="binding site" evidence="4">
    <location>
        <position position="200"/>
    </location>
    <ligand>
        <name>3'-phosphoadenylyl sulfate</name>
        <dbReference type="ChEBI" id="CHEBI:58339"/>
    </ligand>
</feature>
<organism evidence="7">
    <name type="scientific">Ditylum brightwellii</name>
    <dbReference type="NCBI Taxonomy" id="49249"/>
    <lineage>
        <taxon>Eukaryota</taxon>
        <taxon>Sar</taxon>
        <taxon>Stramenopiles</taxon>
        <taxon>Ochrophyta</taxon>
        <taxon>Bacillariophyta</taxon>
        <taxon>Mediophyceae</taxon>
        <taxon>Lithodesmiophycidae</taxon>
        <taxon>Lithodesmiales</taxon>
        <taxon>Lithodesmiaceae</taxon>
        <taxon>Ditylum</taxon>
    </lineage>
</organism>
<dbReference type="InterPro" id="IPR000863">
    <property type="entry name" value="Sulfotransferase_dom"/>
</dbReference>
<dbReference type="PANTHER" id="PTHR10605">
    <property type="entry name" value="HEPARAN SULFATE SULFOTRANSFERASE"/>
    <property type="match status" value="1"/>
</dbReference>
<evidence type="ECO:0000256" key="1">
    <source>
        <dbReference type="ARBA" id="ARBA00022679"/>
    </source>
</evidence>
<dbReference type="AlphaFoldDB" id="A0A7S4RHH4"/>
<name>A0A7S4RHH4_9STRA</name>
<dbReference type="Gene3D" id="3.40.50.300">
    <property type="entry name" value="P-loop containing nucleotide triphosphate hydrolases"/>
    <property type="match status" value="1"/>
</dbReference>